<dbReference type="PROSITE" id="PS51186">
    <property type="entry name" value="GNAT"/>
    <property type="match status" value="2"/>
</dbReference>
<dbReference type="PANTHER" id="PTHR43405">
    <property type="entry name" value="GLYCOSYL HYDROLASE DIGH"/>
    <property type="match status" value="1"/>
</dbReference>
<dbReference type="PANTHER" id="PTHR43405:SF1">
    <property type="entry name" value="GLYCOSYL HYDROLASE DIGH"/>
    <property type="match status" value="1"/>
</dbReference>
<dbReference type="Pfam" id="PF02638">
    <property type="entry name" value="GHL10"/>
    <property type="match status" value="1"/>
</dbReference>
<dbReference type="InterPro" id="IPR016181">
    <property type="entry name" value="Acyl_CoA_acyltransferase"/>
</dbReference>
<dbReference type="GO" id="GO:0016747">
    <property type="term" value="F:acyltransferase activity, transferring groups other than amino-acyl groups"/>
    <property type="evidence" value="ECO:0007669"/>
    <property type="project" value="InterPro"/>
</dbReference>
<evidence type="ECO:0000259" key="2">
    <source>
        <dbReference type="PROSITE" id="PS51186"/>
    </source>
</evidence>
<feature type="domain" description="N-acetyltransferase" evidence="2">
    <location>
        <begin position="410"/>
        <end position="574"/>
    </location>
</feature>
<dbReference type="AlphaFoldDB" id="A0A1M7XWE0"/>
<feature type="domain" description="N-acetyltransferase" evidence="2">
    <location>
        <begin position="585"/>
        <end position="717"/>
    </location>
</feature>
<dbReference type="InterPro" id="IPR000182">
    <property type="entry name" value="GNAT_dom"/>
</dbReference>
<reference evidence="3 4" key="1">
    <citation type="submission" date="2016-12" db="EMBL/GenBank/DDBJ databases">
        <authorList>
            <person name="Song W.-J."/>
            <person name="Kurnit D.M."/>
        </authorList>
    </citation>
    <scope>NUCLEOTIDE SEQUENCE [LARGE SCALE GENOMIC DNA]</scope>
    <source>
        <strain evidence="3 4">DSM 12503</strain>
    </source>
</reference>
<dbReference type="RefSeq" id="WP_073586836.1">
    <property type="nucleotide sequence ID" value="NZ_FRFD01000003.1"/>
</dbReference>
<keyword evidence="3" id="KW-0449">Lipoprotein</keyword>
<accession>A0A1M7XWE0</accession>
<dbReference type="EMBL" id="FRFD01000003">
    <property type="protein sequence ID" value="SHO43050.1"/>
    <property type="molecule type" value="Genomic_DNA"/>
</dbReference>
<sequence length="717" mass="83025">MNSNYFVWIEIEANKRTITNAACFEQAMEKCRAAGIDAVILSVKDTTGFVIYESEIAPHYAEYDEAFEKKDYLKECLETAHRKGLKFYASIDVFAEGNKRKPHEKMPGILRKDWQTYVYGIDEAKKPVIQPVSEKAVINTIGSIDDFGEIFVNPANEEVCSYELSLLNEIMQKYTIDGIVLDRVRYVGLSSDFGPVTKKKWEQQFKDVCSWPEDIYRIKEEKGKLQIEYGNFFGEFLNFRAKTITDFVKRVRKLVDSQDRRLEFLDYTGSWYPLYYHVGANWASKDYDAREYPFVDIQEYKKTGYAEQLDGLLSGFYYPHVTEQEAEEARQPAFWYSVEGAARLAGHVTQNAVTVVGSLFLEQYRENLEDMTRAIRMCFEKSHGCMLFDLSYLVDNDWWSYVSVNEQKGFFLEPLQENDLTELIQLWSECFPEEFQVSAEHLHRCTFLDEQFCPEASLCIRSREGQRLLGAILCKKSESLGKGQNSNAWITALLIKPEFQNRGLGTHLYLAAQKVLSEKPVGRIYAGQDYHNIFSGIPAPDEKKTAFFRKMGFQVNTEEHYDLTADLFGNDKIDRFDTSSFQEKFYAEVLKMEEKQELYRFLQEEFPGIWAESMEEYLENGGSPCEIIVLKELQNRKIAGFCKVHGNCDQNGELGPIGIARAVRGNHAGEYLLHQSLLHLRNLQCNHIRIDWTILKDFYGIFGFQPYRAYRGAVKEL</sequence>
<dbReference type="InterPro" id="IPR052177">
    <property type="entry name" value="Divisome_Glycosyl_Hydrolase"/>
</dbReference>
<proteinExistence type="predicted"/>
<dbReference type="Proteomes" id="UP000184612">
    <property type="component" value="Unassembled WGS sequence"/>
</dbReference>
<name>A0A1M7XWE0_9FIRM</name>
<dbReference type="CDD" id="cd04301">
    <property type="entry name" value="NAT_SF"/>
    <property type="match status" value="1"/>
</dbReference>
<evidence type="ECO:0000256" key="1">
    <source>
        <dbReference type="ARBA" id="ARBA00022729"/>
    </source>
</evidence>
<dbReference type="SUPFAM" id="SSF55729">
    <property type="entry name" value="Acyl-CoA N-acyltransferases (Nat)"/>
    <property type="match status" value="2"/>
</dbReference>
<dbReference type="InterPro" id="IPR003790">
    <property type="entry name" value="GHL10"/>
</dbReference>
<dbReference type="InterPro" id="IPR017853">
    <property type="entry name" value="GH"/>
</dbReference>
<gene>
    <name evidence="3" type="ORF">SAMN02745217_00071</name>
</gene>
<organism evidence="3 4">
    <name type="scientific">Anaerocolumna xylanovorans DSM 12503</name>
    <dbReference type="NCBI Taxonomy" id="1121345"/>
    <lineage>
        <taxon>Bacteria</taxon>
        <taxon>Bacillati</taxon>
        <taxon>Bacillota</taxon>
        <taxon>Clostridia</taxon>
        <taxon>Lachnospirales</taxon>
        <taxon>Lachnospiraceae</taxon>
        <taxon>Anaerocolumna</taxon>
    </lineage>
</organism>
<evidence type="ECO:0000313" key="3">
    <source>
        <dbReference type="EMBL" id="SHO43050.1"/>
    </source>
</evidence>
<keyword evidence="4" id="KW-1185">Reference proteome</keyword>
<dbReference type="Pfam" id="PF16373">
    <property type="entry name" value="DUF4985"/>
    <property type="match status" value="1"/>
</dbReference>
<dbReference type="InterPro" id="IPR032280">
    <property type="entry name" value="DUF4985"/>
</dbReference>
<evidence type="ECO:0000313" key="4">
    <source>
        <dbReference type="Proteomes" id="UP000184612"/>
    </source>
</evidence>
<dbReference type="Gene3D" id="3.40.630.30">
    <property type="match status" value="2"/>
</dbReference>
<dbReference type="Pfam" id="PF00583">
    <property type="entry name" value="Acetyltransf_1"/>
    <property type="match status" value="2"/>
</dbReference>
<protein>
    <submittedName>
        <fullName evidence="3">Uncharacterized lipoprotein YddW, UPF0748 family</fullName>
    </submittedName>
</protein>
<keyword evidence="1" id="KW-0732">Signal</keyword>
<dbReference type="SUPFAM" id="SSF51445">
    <property type="entry name" value="(Trans)glycosidases"/>
    <property type="match status" value="1"/>
</dbReference>
<dbReference type="STRING" id="1121345.SAMN02745217_00071"/>
<dbReference type="Gene3D" id="3.20.20.80">
    <property type="entry name" value="Glycosidases"/>
    <property type="match status" value="1"/>
</dbReference>